<keyword evidence="1" id="KW-0472">Membrane</keyword>
<evidence type="ECO:0008006" key="4">
    <source>
        <dbReference type="Google" id="ProtNLM"/>
    </source>
</evidence>
<proteinExistence type="predicted"/>
<dbReference type="RefSeq" id="WP_020370173.1">
    <property type="nucleotide sequence ID" value="NZ_APJW01000002.1"/>
</dbReference>
<gene>
    <name evidence="2" type="ORF">H359_0618</name>
</gene>
<dbReference type="EMBL" id="APJW01000002">
    <property type="protein sequence ID" value="EQM62528.1"/>
    <property type="molecule type" value="Genomic_DNA"/>
</dbReference>
<comment type="caution">
    <text evidence="2">The sequence shown here is derived from an EMBL/GenBank/DDBJ whole genome shotgun (WGS) entry which is preliminary data.</text>
</comment>
<evidence type="ECO:0000256" key="1">
    <source>
        <dbReference type="SAM" id="Phobius"/>
    </source>
</evidence>
<organism evidence="2 3">
    <name type="scientific">Chlamydia ibidis 10-1398/6</name>
    <dbReference type="NCBI Taxonomy" id="1046581"/>
    <lineage>
        <taxon>Bacteria</taxon>
        <taxon>Pseudomonadati</taxon>
        <taxon>Chlamydiota</taxon>
        <taxon>Chlamydiia</taxon>
        <taxon>Chlamydiales</taxon>
        <taxon>Chlamydiaceae</taxon>
        <taxon>Chlamydia/Chlamydophila group</taxon>
        <taxon>Chlamydia</taxon>
    </lineage>
</organism>
<sequence>MCSINIYSSNQEFANNLAERGITHPHLLGYVRNEYTLFSAHEDWNIFSDRRGLNDCLRCLPVIGNILGIIKLQSVWSTKDPEDHIFDVVMHTISGVLETIGLGLIVVALKVVYSLFYTIFISIPSNILVRARPSKYY</sequence>
<keyword evidence="1" id="KW-0812">Transmembrane</keyword>
<keyword evidence="1" id="KW-1133">Transmembrane helix</keyword>
<protein>
    <recommendedName>
        <fullName evidence="4">Inner membrane protein</fullName>
    </recommendedName>
</protein>
<dbReference type="Proteomes" id="UP000016064">
    <property type="component" value="Unassembled WGS sequence"/>
</dbReference>
<evidence type="ECO:0000313" key="3">
    <source>
        <dbReference type="Proteomes" id="UP000016064"/>
    </source>
</evidence>
<feature type="transmembrane region" description="Helical" evidence="1">
    <location>
        <begin position="100"/>
        <end position="123"/>
    </location>
</feature>
<name>A0ABN0MZ56_9CHLA</name>
<accession>A0ABN0MZ56</accession>
<keyword evidence="3" id="KW-1185">Reference proteome</keyword>
<reference evidence="2 3" key="1">
    <citation type="submission" date="2013-07" db="EMBL/GenBank/DDBJ databases">
        <title>Isolation of a new Chlamydia species from the feral Sacred Ibis (Threskiornis aethiopicus): Chlamydia ibidis.</title>
        <authorList>
            <person name="Vorimore F."/>
            <person name="Hsia R.-C."/>
            <person name="Huot-Creasy H."/>
            <person name="Bastian S."/>
            <person name="Deruyter L."/>
            <person name="Passet A."/>
            <person name="Sachse K."/>
            <person name="Bavoil P."/>
            <person name="Myers G."/>
            <person name="Laroucau K."/>
        </authorList>
    </citation>
    <scope>NUCLEOTIDE SEQUENCE [LARGE SCALE GENOMIC DNA]</scope>
    <source>
        <strain evidence="2 3">10-1398/6</strain>
    </source>
</reference>
<evidence type="ECO:0000313" key="2">
    <source>
        <dbReference type="EMBL" id="EQM62528.1"/>
    </source>
</evidence>